<evidence type="ECO:0000313" key="16">
    <source>
        <dbReference type="Proteomes" id="UP000599009"/>
    </source>
</evidence>
<feature type="transmembrane region" description="Helical" evidence="13">
    <location>
        <begin position="145"/>
        <end position="166"/>
    </location>
</feature>
<evidence type="ECO:0000256" key="7">
    <source>
        <dbReference type="ARBA" id="ARBA00022723"/>
    </source>
</evidence>
<evidence type="ECO:0000313" key="15">
    <source>
        <dbReference type="EMBL" id="GGK03915.1"/>
    </source>
</evidence>
<proteinExistence type="inferred from homology"/>
<evidence type="ECO:0000256" key="8">
    <source>
        <dbReference type="ARBA" id="ARBA00022982"/>
    </source>
</evidence>
<evidence type="ECO:0000256" key="11">
    <source>
        <dbReference type="ARBA" id="ARBA00023136"/>
    </source>
</evidence>
<reference evidence="16" key="1">
    <citation type="journal article" date="2019" name="Int. J. Syst. Evol. Microbiol.">
        <title>The Global Catalogue of Microorganisms (GCM) 10K type strain sequencing project: providing services to taxonomists for standard genome sequencing and annotation.</title>
        <authorList>
            <consortium name="The Broad Institute Genomics Platform"/>
            <consortium name="The Broad Institute Genome Sequencing Center for Infectious Disease"/>
            <person name="Wu L."/>
            <person name="Ma J."/>
        </authorList>
    </citation>
    <scope>NUCLEOTIDE SEQUENCE [LARGE SCALE GENOMIC DNA]</scope>
    <source>
        <strain evidence="16">CGMCC 1.8985</strain>
    </source>
</reference>
<comment type="similarity">
    <text evidence="12">Belongs to the cytochrome b561 family.</text>
</comment>
<evidence type="ECO:0000256" key="6">
    <source>
        <dbReference type="ARBA" id="ARBA00022692"/>
    </source>
</evidence>
<evidence type="ECO:0000256" key="5">
    <source>
        <dbReference type="ARBA" id="ARBA00022617"/>
    </source>
</evidence>
<keyword evidence="3" id="KW-0813">Transport</keyword>
<keyword evidence="4" id="KW-1003">Cell membrane</keyword>
<feature type="transmembrane region" description="Helical" evidence="13">
    <location>
        <begin position="12"/>
        <end position="29"/>
    </location>
</feature>
<protein>
    <submittedName>
        <fullName evidence="15">Cytochrome b</fullName>
    </submittedName>
</protein>
<evidence type="ECO:0000256" key="9">
    <source>
        <dbReference type="ARBA" id="ARBA00022989"/>
    </source>
</evidence>
<evidence type="ECO:0000256" key="12">
    <source>
        <dbReference type="ARBA" id="ARBA00037975"/>
    </source>
</evidence>
<keyword evidence="10" id="KW-0408">Iron</keyword>
<evidence type="ECO:0000256" key="2">
    <source>
        <dbReference type="ARBA" id="ARBA00004651"/>
    </source>
</evidence>
<evidence type="ECO:0000259" key="14">
    <source>
        <dbReference type="Pfam" id="PF01292"/>
    </source>
</evidence>
<keyword evidence="11 13" id="KW-0472">Membrane</keyword>
<evidence type="ECO:0000256" key="10">
    <source>
        <dbReference type="ARBA" id="ARBA00023004"/>
    </source>
</evidence>
<dbReference type="SUPFAM" id="SSF81342">
    <property type="entry name" value="Transmembrane di-heme cytochromes"/>
    <property type="match status" value="1"/>
</dbReference>
<evidence type="ECO:0000256" key="1">
    <source>
        <dbReference type="ARBA" id="ARBA00001970"/>
    </source>
</evidence>
<gene>
    <name evidence="15" type="ORF">GCM10011394_11100</name>
</gene>
<dbReference type="Gene3D" id="1.20.950.20">
    <property type="entry name" value="Transmembrane di-heme cytochromes, Chain C"/>
    <property type="match status" value="1"/>
</dbReference>
<keyword evidence="8" id="KW-0249">Electron transport</keyword>
<keyword evidence="6 13" id="KW-0812">Transmembrane</keyword>
<feature type="transmembrane region" description="Helical" evidence="13">
    <location>
        <begin position="49"/>
        <end position="69"/>
    </location>
</feature>
<organism evidence="15 16">
    <name type="scientific">Luteimonas terricola</name>
    <dbReference type="NCBI Taxonomy" id="645597"/>
    <lineage>
        <taxon>Bacteria</taxon>
        <taxon>Pseudomonadati</taxon>
        <taxon>Pseudomonadota</taxon>
        <taxon>Gammaproteobacteria</taxon>
        <taxon>Lysobacterales</taxon>
        <taxon>Lysobacteraceae</taxon>
        <taxon>Luteimonas</taxon>
    </lineage>
</organism>
<name>A0ABQ2EAL1_9GAMM</name>
<dbReference type="EMBL" id="BMME01000001">
    <property type="protein sequence ID" value="GGK03915.1"/>
    <property type="molecule type" value="Genomic_DNA"/>
</dbReference>
<comment type="cofactor">
    <cofactor evidence="1">
        <name>heme b</name>
        <dbReference type="ChEBI" id="CHEBI:60344"/>
    </cofactor>
</comment>
<keyword evidence="7" id="KW-0479">Metal-binding</keyword>
<feature type="domain" description="Cytochrome b561 bacterial/Ni-hydrogenase" evidence="14">
    <location>
        <begin position="8"/>
        <end position="176"/>
    </location>
</feature>
<sequence length="176" mass="19601">MSRDTRERYGTVSRLLHWSVALLVVWQVLKIFDRIEDGEHWVGQTLVPWHISIGFLILLLMLARIFWALRNQGSRPPAPPPRMLGLVAKAGHVALYAALVLMPVSGMSIMIGNGYGLTVFGMELVAQGAEIPWLATFGGMVHSPLAWLLLALVIGHVVMALVHRFVKKDGVLQRMF</sequence>
<comment type="subcellular location">
    <subcellularLocation>
        <location evidence="2">Cell membrane</location>
        <topology evidence="2">Multi-pass membrane protein</topology>
    </subcellularLocation>
</comment>
<comment type="caution">
    <text evidence="15">The sequence shown here is derived from an EMBL/GenBank/DDBJ whole genome shotgun (WGS) entry which is preliminary data.</text>
</comment>
<keyword evidence="5" id="KW-0349">Heme</keyword>
<dbReference type="Pfam" id="PF01292">
    <property type="entry name" value="Ni_hydr_CYTB"/>
    <property type="match status" value="1"/>
</dbReference>
<dbReference type="InterPro" id="IPR011577">
    <property type="entry name" value="Cyt_b561_bac/Ni-Hgenase"/>
</dbReference>
<evidence type="ECO:0000256" key="3">
    <source>
        <dbReference type="ARBA" id="ARBA00022448"/>
    </source>
</evidence>
<accession>A0ABQ2EAL1</accession>
<keyword evidence="9 13" id="KW-1133">Transmembrane helix</keyword>
<evidence type="ECO:0000256" key="13">
    <source>
        <dbReference type="SAM" id="Phobius"/>
    </source>
</evidence>
<evidence type="ECO:0000256" key="4">
    <source>
        <dbReference type="ARBA" id="ARBA00022475"/>
    </source>
</evidence>
<dbReference type="RefSeq" id="WP_132984959.1">
    <property type="nucleotide sequence ID" value="NZ_BMME01000001.1"/>
</dbReference>
<dbReference type="InterPro" id="IPR052168">
    <property type="entry name" value="Cytochrome_b561_oxidase"/>
</dbReference>
<feature type="transmembrane region" description="Helical" evidence="13">
    <location>
        <begin position="90"/>
        <end position="112"/>
    </location>
</feature>
<dbReference type="Proteomes" id="UP000599009">
    <property type="component" value="Unassembled WGS sequence"/>
</dbReference>
<keyword evidence="16" id="KW-1185">Reference proteome</keyword>
<dbReference type="PANTHER" id="PTHR30529">
    <property type="entry name" value="CYTOCHROME B561"/>
    <property type="match status" value="1"/>
</dbReference>
<dbReference type="PANTHER" id="PTHR30529:SF1">
    <property type="entry name" value="CYTOCHROME B561 HOMOLOG 2"/>
    <property type="match status" value="1"/>
</dbReference>
<dbReference type="InterPro" id="IPR016174">
    <property type="entry name" value="Di-haem_cyt_TM"/>
</dbReference>